<accession>A0A6P6XLL1</accession>
<feature type="transmembrane region" description="Helical" evidence="9">
    <location>
        <begin position="1257"/>
        <end position="1282"/>
    </location>
</feature>
<feature type="domain" description="ABC transporter" evidence="10">
    <location>
        <begin position="29"/>
        <end position="273"/>
    </location>
</feature>
<dbReference type="GO" id="GO:0016887">
    <property type="term" value="F:ATP hydrolysis activity"/>
    <property type="evidence" value="ECO:0007669"/>
    <property type="project" value="InterPro"/>
</dbReference>
<evidence type="ECO:0000256" key="6">
    <source>
        <dbReference type="ARBA" id="ARBA00022840"/>
    </source>
</evidence>
<dbReference type="OrthoDB" id="6489438at2759"/>
<evidence type="ECO:0000256" key="9">
    <source>
        <dbReference type="SAM" id="Phobius"/>
    </source>
</evidence>
<feature type="transmembrane region" description="Helical" evidence="9">
    <location>
        <begin position="353"/>
        <end position="373"/>
    </location>
</feature>
<evidence type="ECO:0000256" key="4">
    <source>
        <dbReference type="ARBA" id="ARBA00022692"/>
    </source>
</evidence>
<dbReference type="KEGG" id="dpte:113789092"/>
<dbReference type="GO" id="GO:0005524">
    <property type="term" value="F:ATP binding"/>
    <property type="evidence" value="ECO:0007669"/>
    <property type="project" value="UniProtKB-KW"/>
</dbReference>
<feature type="transmembrane region" description="Helical" evidence="9">
    <location>
        <begin position="1185"/>
        <end position="1206"/>
    </location>
</feature>
<evidence type="ECO:0000313" key="11">
    <source>
        <dbReference type="Proteomes" id="UP000515146"/>
    </source>
</evidence>
<feature type="transmembrane region" description="Helical" evidence="9">
    <location>
        <begin position="455"/>
        <end position="483"/>
    </location>
</feature>
<keyword evidence="3" id="KW-0813">Transport</keyword>
<feature type="transmembrane region" description="Helical" evidence="9">
    <location>
        <begin position="608"/>
        <end position="628"/>
    </location>
</feature>
<feature type="transmembrane region" description="Helical" evidence="9">
    <location>
        <begin position="1078"/>
        <end position="1100"/>
    </location>
</feature>
<organism evidence="11 12">
    <name type="scientific">Dermatophagoides pteronyssinus</name>
    <name type="common">European house dust mite</name>
    <dbReference type="NCBI Taxonomy" id="6956"/>
    <lineage>
        <taxon>Eukaryota</taxon>
        <taxon>Metazoa</taxon>
        <taxon>Ecdysozoa</taxon>
        <taxon>Arthropoda</taxon>
        <taxon>Chelicerata</taxon>
        <taxon>Arachnida</taxon>
        <taxon>Acari</taxon>
        <taxon>Acariformes</taxon>
        <taxon>Sarcoptiformes</taxon>
        <taxon>Astigmata</taxon>
        <taxon>Psoroptidia</taxon>
        <taxon>Analgoidea</taxon>
        <taxon>Pyroglyphidae</taxon>
        <taxon>Dermatophagoidinae</taxon>
        <taxon>Dermatophagoides</taxon>
    </lineage>
</organism>
<dbReference type="Pfam" id="PF01061">
    <property type="entry name" value="ABC2_membrane"/>
    <property type="match status" value="1"/>
</dbReference>
<feature type="transmembrane region" description="Helical" evidence="9">
    <location>
        <begin position="1120"/>
        <end position="1140"/>
    </location>
</feature>
<keyword evidence="8 9" id="KW-0472">Membrane</keyword>
<keyword evidence="7 9" id="KW-1133">Transmembrane helix</keyword>
<dbReference type="Pfam" id="PF00005">
    <property type="entry name" value="ABC_tran"/>
    <property type="match status" value="2"/>
</dbReference>
<evidence type="ECO:0000313" key="12">
    <source>
        <dbReference type="RefSeq" id="XP_027194380.1"/>
    </source>
</evidence>
<proteinExistence type="inferred from homology"/>
<dbReference type="InterPro" id="IPR017871">
    <property type="entry name" value="ABC_transporter-like_CS"/>
</dbReference>
<keyword evidence="11" id="KW-1185">Reference proteome</keyword>
<reference evidence="12" key="1">
    <citation type="submission" date="2025-08" db="UniProtKB">
        <authorList>
            <consortium name="RefSeq"/>
        </authorList>
    </citation>
    <scope>IDENTIFICATION</scope>
    <source>
        <strain evidence="12">Airmid</strain>
    </source>
</reference>
<feature type="transmembrane region" description="Helical" evidence="9">
    <location>
        <begin position="414"/>
        <end position="435"/>
    </location>
</feature>
<dbReference type="InParanoid" id="A0A6P6XLL1"/>
<sequence>MTLLKQNQKISTTTKYNDYHHDHDSDIAIAWKNLRFEVNNWLTGRKIILRRLNGHLEYNSLTGFLGPSGAGKSTLLNCLNGKYRSGLSADSEIYINRRENDKRRISYVQQHVQETIIGSMTIRQILYYAFRFHNSFNHGGSEMDQHITNIIKQLLLDPKVLDRRFDLCSGGEQKRIAVAQELMSLKAPTFLFVDEPTTGLDSHAALLMVRCLRKLADDQNNRLTILASIHSPNSDILKMFDKLYILATGGVCVYSGVPKLLPQNLQDHIGLVHDRNKPPIEEYLTIACKGTGDENVRRLAEATWSQQQDELKSLIPLMKYLPQGIIVDHKLFSIGDFLLQIARMFQLTFIKQINSRIFTIFMVTLVCFIHSNLFDTNILEPETCVSAIDFSEPENNQTCQDKLEDEYRIDFYTYYQSMIIMVMGYVLSAISSLTFSSLIKVFKNEHRNGWHSVGVSYWSVVIVRLIDFTFIALHVTILMYFLIDHTFIDNGYFNWFRFGNFFLFMWMFFFYIQSIGQLLSILFRDFSDVAVIISIFSYASLDFNNGYMFPYNSIVNPASKLLNDIMGSKIISFGLINAFYGIDRCDRNQISSVLIDFDINQDTVYTDLYRILINSIGLRILTLLLLMTEFKSWKFSSKKISKTPNTSNFFTIDYDNSKCESNQTSIQSNDRIKLDDEIDFETFSKNKIIIAWRSLSLFNCGSYLELRSALKLEEPKYILRNLNGQFRYGTLNALMGTSGAGKTSFLKVLNGRDKTRLSSETRFYLSKFTPLRTCYITQDISSHLTPGLTALQSLIYASKLKNLGEKVDHKNNAMSMLKELDIIDTANTLVNKCSGGQRKRLALALELMSQRMPNFICIDEPTSGLDSNSAEVIISCLRKMSHKHNITIVAAIHQPNTEMLMLFDQIYILARGGVCIFSGPPSQIDDHLQLVSTDRDNNHEKFAVEEIMKYSCLNHSDPQIKTMSDSANHSIISNGSEDHLMTDTQYVLDGPHPNRTRFSLRSVIVLIQRQFYFYIRNPMSQFLILWYICFTLFNGVILKSLIDVNVVFVSGCMSFDEDFNDCSRSKDERMDLLHTYHYTTYLLNSLCIISCVFFATLFVLQRKLFQIEHRNGWYSTGAFYLTKAICEMVIVLPVIIFYPIVCNIYQPVRSHIWYYMIFIIIMPMIAVQGASYIISIVFGRNPVNLYISIPALMLLSIVCVMMPHALSHFAFKLITTFNLFRYQIQAILFLIYGFGRCGHREIQVLLYRLGLIHDEQFYYSIMMTAVNAILFQSIALLLFLIYNNPFQNRRKRIERIEFRNQRQLPSEVIIPGLTCSNDFIIKTIGT</sequence>
<name>A0A6P6XLL1_DERPT</name>
<evidence type="ECO:0000256" key="2">
    <source>
        <dbReference type="ARBA" id="ARBA00005814"/>
    </source>
</evidence>
<evidence type="ECO:0000256" key="3">
    <source>
        <dbReference type="ARBA" id="ARBA00022448"/>
    </source>
</evidence>
<comment type="subcellular location">
    <subcellularLocation>
        <location evidence="1">Membrane</location>
        <topology evidence="1">Multi-pass membrane protein</topology>
    </subcellularLocation>
</comment>
<dbReference type="RefSeq" id="XP_027194380.1">
    <property type="nucleotide sequence ID" value="XM_027338579.1"/>
</dbReference>
<feature type="transmembrane region" description="Helical" evidence="9">
    <location>
        <begin position="521"/>
        <end position="541"/>
    </location>
</feature>
<dbReference type="Proteomes" id="UP000515146">
    <property type="component" value="Unplaced"/>
</dbReference>
<dbReference type="InterPro" id="IPR050352">
    <property type="entry name" value="ABCG_transporters"/>
</dbReference>
<gene>
    <name evidence="12" type="primary">LOC113789092</name>
</gene>
<feature type="transmembrane region" description="Helical" evidence="9">
    <location>
        <begin position="1022"/>
        <end position="1042"/>
    </location>
</feature>
<keyword evidence="4 9" id="KW-0812">Transmembrane</keyword>
<dbReference type="InterPro" id="IPR003593">
    <property type="entry name" value="AAA+_ATPase"/>
</dbReference>
<feature type="transmembrane region" description="Helical" evidence="9">
    <location>
        <begin position="1152"/>
        <end position="1178"/>
    </location>
</feature>
<evidence type="ECO:0000256" key="8">
    <source>
        <dbReference type="ARBA" id="ARBA00023136"/>
    </source>
</evidence>
<evidence type="ECO:0000259" key="10">
    <source>
        <dbReference type="PROSITE" id="PS50893"/>
    </source>
</evidence>
<dbReference type="InterPro" id="IPR013525">
    <property type="entry name" value="ABC2_TM"/>
</dbReference>
<evidence type="ECO:0000256" key="7">
    <source>
        <dbReference type="ARBA" id="ARBA00022989"/>
    </source>
</evidence>
<protein>
    <submittedName>
        <fullName evidence="12">Uncharacterized ABC transporter ATP-binding protein/permease YOL075C-like</fullName>
    </submittedName>
</protein>
<keyword evidence="5" id="KW-0547">Nucleotide-binding</keyword>
<dbReference type="PANTHER" id="PTHR48041">
    <property type="entry name" value="ABC TRANSPORTER G FAMILY MEMBER 28"/>
    <property type="match status" value="1"/>
</dbReference>
<dbReference type="PANTHER" id="PTHR48041:SF139">
    <property type="entry name" value="PROTEIN SCARLET"/>
    <property type="match status" value="1"/>
</dbReference>
<comment type="similarity">
    <text evidence="2">Belongs to the ABC transporter superfamily. ABCG family. Eye pigment precursor importer (TC 3.A.1.204) subfamily.</text>
</comment>
<dbReference type="InterPro" id="IPR027417">
    <property type="entry name" value="P-loop_NTPase"/>
</dbReference>
<feature type="domain" description="ABC transporter" evidence="10">
    <location>
        <begin position="704"/>
        <end position="936"/>
    </location>
</feature>
<keyword evidence="6" id="KW-0067">ATP-binding</keyword>
<dbReference type="SUPFAM" id="SSF52540">
    <property type="entry name" value="P-loop containing nucleoside triphosphate hydrolases"/>
    <property type="match status" value="2"/>
</dbReference>
<dbReference type="InterPro" id="IPR003439">
    <property type="entry name" value="ABC_transporter-like_ATP-bd"/>
</dbReference>
<evidence type="ECO:0000256" key="1">
    <source>
        <dbReference type="ARBA" id="ARBA00004141"/>
    </source>
</evidence>
<dbReference type="SMART" id="SM00382">
    <property type="entry name" value="AAA"/>
    <property type="match status" value="2"/>
</dbReference>
<dbReference type="Gene3D" id="3.40.50.300">
    <property type="entry name" value="P-loop containing nucleotide triphosphate hydrolases"/>
    <property type="match status" value="2"/>
</dbReference>
<dbReference type="GO" id="GO:0016020">
    <property type="term" value="C:membrane"/>
    <property type="evidence" value="ECO:0007669"/>
    <property type="project" value="UniProtKB-SubCell"/>
</dbReference>
<evidence type="ECO:0000256" key="5">
    <source>
        <dbReference type="ARBA" id="ARBA00022741"/>
    </source>
</evidence>
<dbReference type="GO" id="GO:0140359">
    <property type="term" value="F:ABC-type transporter activity"/>
    <property type="evidence" value="ECO:0007669"/>
    <property type="project" value="InterPro"/>
</dbReference>
<dbReference type="PROSITE" id="PS00211">
    <property type="entry name" value="ABC_TRANSPORTER_1"/>
    <property type="match status" value="2"/>
</dbReference>
<dbReference type="PROSITE" id="PS50893">
    <property type="entry name" value="ABC_TRANSPORTER_2"/>
    <property type="match status" value="2"/>
</dbReference>